<evidence type="ECO:0000313" key="7">
    <source>
        <dbReference type="EMBL" id="KAK0626130.1"/>
    </source>
</evidence>
<evidence type="ECO:0000256" key="3">
    <source>
        <dbReference type="ARBA" id="ARBA00047960"/>
    </source>
</evidence>
<dbReference type="SUPFAM" id="SSF52833">
    <property type="entry name" value="Thioredoxin-like"/>
    <property type="match status" value="1"/>
</dbReference>
<proteinExistence type="inferred from homology"/>
<comment type="caution">
    <text evidence="7">The sequence shown here is derived from an EMBL/GenBank/DDBJ whole genome shotgun (WGS) entry which is preliminary data.</text>
</comment>
<feature type="domain" description="DSBA-like thioredoxin" evidence="6">
    <location>
        <begin position="8"/>
        <end position="205"/>
    </location>
</feature>
<dbReference type="PANTHER" id="PTHR42943:SF2">
    <property type="entry name" value="GLUTATHIONE S-TRANSFERASE KAPPA 1"/>
    <property type="match status" value="1"/>
</dbReference>
<organism evidence="7 8">
    <name type="scientific">Immersiella caudata</name>
    <dbReference type="NCBI Taxonomy" id="314043"/>
    <lineage>
        <taxon>Eukaryota</taxon>
        <taxon>Fungi</taxon>
        <taxon>Dikarya</taxon>
        <taxon>Ascomycota</taxon>
        <taxon>Pezizomycotina</taxon>
        <taxon>Sordariomycetes</taxon>
        <taxon>Sordariomycetidae</taxon>
        <taxon>Sordariales</taxon>
        <taxon>Lasiosphaeriaceae</taxon>
        <taxon>Immersiella</taxon>
    </lineage>
</organism>
<name>A0AA39X3G9_9PEZI</name>
<reference evidence="7" key="1">
    <citation type="submission" date="2023-06" db="EMBL/GenBank/DDBJ databases">
        <title>Genome-scale phylogeny and comparative genomics of the fungal order Sordariales.</title>
        <authorList>
            <consortium name="Lawrence Berkeley National Laboratory"/>
            <person name="Hensen N."/>
            <person name="Bonometti L."/>
            <person name="Westerberg I."/>
            <person name="Brannstrom I.O."/>
            <person name="Guillou S."/>
            <person name="Cros-Aarteil S."/>
            <person name="Calhoun S."/>
            <person name="Haridas S."/>
            <person name="Kuo A."/>
            <person name="Mondo S."/>
            <person name="Pangilinan J."/>
            <person name="Riley R."/>
            <person name="Labutti K."/>
            <person name="Andreopoulos B."/>
            <person name="Lipzen A."/>
            <person name="Chen C."/>
            <person name="Yanf M."/>
            <person name="Daum C."/>
            <person name="Ng V."/>
            <person name="Clum A."/>
            <person name="Steindorff A."/>
            <person name="Ohm R."/>
            <person name="Martin F."/>
            <person name="Silar P."/>
            <person name="Natvig D."/>
            <person name="Lalanne C."/>
            <person name="Gautier V."/>
            <person name="Ament-Velasquez S.L."/>
            <person name="Kruys A."/>
            <person name="Hutchinson M.I."/>
            <person name="Powell A.J."/>
            <person name="Barry K."/>
            <person name="Miller A.N."/>
            <person name="Grigoriev I.V."/>
            <person name="Debuchy R."/>
            <person name="Gladieux P."/>
            <person name="Thoren M.H."/>
            <person name="Johannesson H."/>
        </authorList>
    </citation>
    <scope>NUCLEOTIDE SEQUENCE</scope>
    <source>
        <strain evidence="7">CBS 606.72</strain>
    </source>
</reference>
<gene>
    <name evidence="7" type="ORF">B0T14DRAFT_423255</name>
</gene>
<dbReference type="GO" id="GO:0004602">
    <property type="term" value="F:glutathione peroxidase activity"/>
    <property type="evidence" value="ECO:0007669"/>
    <property type="project" value="TreeGrafter"/>
</dbReference>
<dbReference type="InterPro" id="IPR014440">
    <property type="entry name" value="HCCAis_GSTk"/>
</dbReference>
<evidence type="ECO:0000256" key="4">
    <source>
        <dbReference type="PIRNR" id="PIRNR006386"/>
    </source>
</evidence>
<dbReference type="GO" id="GO:0005777">
    <property type="term" value="C:peroxisome"/>
    <property type="evidence" value="ECO:0007669"/>
    <property type="project" value="TreeGrafter"/>
</dbReference>
<evidence type="ECO:0000256" key="5">
    <source>
        <dbReference type="PIRSR" id="PIRSR006386-1"/>
    </source>
</evidence>
<dbReference type="GO" id="GO:0005739">
    <property type="term" value="C:mitochondrion"/>
    <property type="evidence" value="ECO:0007669"/>
    <property type="project" value="TreeGrafter"/>
</dbReference>
<dbReference type="EC" id="2.5.1.18" evidence="4"/>
<dbReference type="InterPro" id="IPR051924">
    <property type="entry name" value="GST_Kappa/NadH"/>
</dbReference>
<keyword evidence="8" id="KW-1185">Reference proteome</keyword>
<evidence type="ECO:0000313" key="8">
    <source>
        <dbReference type="Proteomes" id="UP001175000"/>
    </source>
</evidence>
<evidence type="ECO:0000256" key="2">
    <source>
        <dbReference type="ARBA" id="ARBA00022679"/>
    </source>
</evidence>
<dbReference type="EMBL" id="JAULSU010000002">
    <property type="protein sequence ID" value="KAK0626130.1"/>
    <property type="molecule type" value="Genomic_DNA"/>
</dbReference>
<feature type="active site" description="Nucleophile" evidence="5">
    <location>
        <position position="16"/>
    </location>
</feature>
<dbReference type="FunFam" id="3.40.30.10:FF:000096">
    <property type="entry name" value="Glutathione S-transferase kappa"/>
    <property type="match status" value="1"/>
</dbReference>
<dbReference type="InterPro" id="IPR001853">
    <property type="entry name" value="DSBA-like_thioredoxin_dom"/>
</dbReference>
<comment type="catalytic activity">
    <reaction evidence="3 4">
        <text>RX + glutathione = an S-substituted glutathione + a halide anion + H(+)</text>
        <dbReference type="Rhea" id="RHEA:16437"/>
        <dbReference type="ChEBI" id="CHEBI:15378"/>
        <dbReference type="ChEBI" id="CHEBI:16042"/>
        <dbReference type="ChEBI" id="CHEBI:17792"/>
        <dbReference type="ChEBI" id="CHEBI:57925"/>
        <dbReference type="ChEBI" id="CHEBI:90779"/>
        <dbReference type="EC" id="2.5.1.18"/>
    </reaction>
</comment>
<dbReference type="PANTHER" id="PTHR42943">
    <property type="entry name" value="GLUTATHIONE S-TRANSFERASE KAPPA"/>
    <property type="match status" value="1"/>
</dbReference>
<dbReference type="AlphaFoldDB" id="A0AA39X3G9"/>
<dbReference type="Pfam" id="PF01323">
    <property type="entry name" value="DSBA"/>
    <property type="match status" value="1"/>
</dbReference>
<sequence length="228" mass="25301">MATARPHIALYVDVVSPFAYEAYHILRNDPLFAPLSDSITYIPIFLGGLMHKCGNTAPMRIANKDKWINTERLRWAKHFSIPISTSLPVDFPANTLPVQRALCALGDLESKEGQGKLVRALDGLYAAYWVRGEAVHQAEVLRGVLEGVFGREETERVLAEAKTVGKTRLTENTERAFKEGAFGLPWMVCTNGKGVTEGFWGVDHLGCVVEFMGLEREKAKGKAWKALL</sequence>
<dbReference type="Gene3D" id="3.40.30.10">
    <property type="entry name" value="Glutaredoxin"/>
    <property type="match status" value="1"/>
</dbReference>
<accession>A0AA39X3G9</accession>
<evidence type="ECO:0000256" key="1">
    <source>
        <dbReference type="ARBA" id="ARBA00006494"/>
    </source>
</evidence>
<dbReference type="PIRSF" id="PIRSF006386">
    <property type="entry name" value="HCCAis_GSTk"/>
    <property type="match status" value="1"/>
</dbReference>
<comment type="similarity">
    <text evidence="1 4">Belongs to the GST superfamily. Kappa family.</text>
</comment>
<protein>
    <recommendedName>
        <fullName evidence="4">Glutathione S-transferase kappa</fullName>
        <ecNumber evidence="4">2.5.1.18</ecNumber>
    </recommendedName>
</protein>
<evidence type="ECO:0000259" key="6">
    <source>
        <dbReference type="Pfam" id="PF01323"/>
    </source>
</evidence>
<dbReference type="GO" id="GO:0004364">
    <property type="term" value="F:glutathione transferase activity"/>
    <property type="evidence" value="ECO:0007669"/>
    <property type="project" value="UniProtKB-UniRule"/>
</dbReference>
<dbReference type="Proteomes" id="UP001175000">
    <property type="component" value="Unassembled WGS sequence"/>
</dbReference>
<dbReference type="InterPro" id="IPR036249">
    <property type="entry name" value="Thioredoxin-like_sf"/>
</dbReference>
<keyword evidence="2 4" id="KW-0808">Transferase</keyword>
<dbReference type="GO" id="GO:0006749">
    <property type="term" value="P:glutathione metabolic process"/>
    <property type="evidence" value="ECO:0007669"/>
    <property type="project" value="TreeGrafter"/>
</dbReference>